<dbReference type="Proteomes" id="UP000520198">
    <property type="component" value="Unassembled WGS sequence"/>
</dbReference>
<organism evidence="2 3">
    <name type="scientific">Ensifer oleiphilus</name>
    <dbReference type="NCBI Taxonomy" id="2742698"/>
    <lineage>
        <taxon>Bacteria</taxon>
        <taxon>Pseudomonadati</taxon>
        <taxon>Pseudomonadota</taxon>
        <taxon>Alphaproteobacteria</taxon>
        <taxon>Hyphomicrobiales</taxon>
        <taxon>Rhizobiaceae</taxon>
        <taxon>Sinorhizobium/Ensifer group</taxon>
        <taxon>Ensifer</taxon>
    </lineage>
</organism>
<feature type="domain" description="RepB-like DNA primase" evidence="1">
    <location>
        <begin position="123"/>
        <end position="192"/>
    </location>
</feature>
<reference evidence="2 3" key="1">
    <citation type="submission" date="2020-06" db="EMBL/GenBank/DDBJ databases">
        <authorList>
            <person name="Grouzdev D.S."/>
        </authorList>
    </citation>
    <scope>NUCLEOTIDE SEQUENCE [LARGE SCALE GENOMIC DNA]</scope>
    <source>
        <strain evidence="2 3">HO-A22</strain>
    </source>
</reference>
<dbReference type="EMBL" id="JABWDU010000005">
    <property type="protein sequence ID" value="NVD41279.1"/>
    <property type="molecule type" value="Genomic_DNA"/>
</dbReference>
<dbReference type="InterPro" id="IPR039459">
    <property type="entry name" value="RepB-like_DNA_primase_dom"/>
</dbReference>
<dbReference type="InterPro" id="IPR025048">
    <property type="entry name" value="DUF3987"/>
</dbReference>
<dbReference type="AlphaFoldDB" id="A0A7Y6UPN9"/>
<accession>A0A7Y6UPN9</accession>
<evidence type="ECO:0000313" key="3">
    <source>
        <dbReference type="Proteomes" id="UP000520198"/>
    </source>
</evidence>
<proteinExistence type="predicted"/>
<comment type="caution">
    <text evidence="2">The sequence shown here is derived from an EMBL/GenBank/DDBJ whole genome shotgun (WGS) entry which is preliminary data.</text>
</comment>
<dbReference type="Gene3D" id="3.30.70.1790">
    <property type="entry name" value="RepB DNA-primase, N-terminal domain"/>
    <property type="match status" value="1"/>
</dbReference>
<dbReference type="Pfam" id="PF13148">
    <property type="entry name" value="DUF3987"/>
    <property type="match status" value="1"/>
</dbReference>
<sequence>MAPLPKTEPTATPSFDEAAIRAHVEMLHRLAHGMNGKFVVSTFFANPTGEDKAGGIISHHPVSDVEGMVDAIMAHASTPNANCYVCPNLMRTSLERGKKGAEADVLAVLALVADLDDDTGRSGTMPIEPSCVVESSPGNYQCFLLLDRPLTSDEAKPLAKALKHAANADHCTVDLSHVWRVPGGLNWPNAKKLARGRPPEPAAVAIAEAWDGSLIDVDELRTTLAPWSGKESGSGQLVTLGELPSVSDIEISETAAAMLAADDVGDRSEHAARIVEQLAFDGLTAEQACSAFLAAPGNWFRRYDTKDPVKDFERMWPKFGAPHAEEREAASRVSSSLMAKFATKNQFPAAANDNVPAAVESPRPVDPWAQRKHPSLPTGLLPKIIEEYAASQAEIMGVDAGGIAAAALAVCAAAIPDTITLRVKRHDDWEESARLWVALIGNPSAKKSPIISAATRPLRAIDDDMVRKYLDEKRAYDALDKAGKSDKSAPRQIRVRIEDVTVEAAQEVLRDSRNGVLLIRDELSGWFGSMEKYGSSKGAAADRSFWLQAFNGGSYSVNRVGRGVVAIDNLSVSMLGGIQPEPIRRIAADAADDGLLQRLFPICLGQSSVGLDVPPSAAVGQYSGLVRRLHELQRPFQGSLKEVPLKFDGAAQDLRQELSERHHEMQGTWEILNKKLAAHIGKFDGLFARLCVVFHCIESSSPRPSSVITHDTAKRAADFLHDFLFPHSLAFYQNILGLSDRHDAVLATAGWILAHQPQKITVRDVRRGDRTMREMDVDQAEEVLRKLDAMSWVEPLQSLRRDSVTYAVNPAVFEDFAQRAEKEKARRERVRDLIASS</sequence>
<keyword evidence="3" id="KW-1185">Reference proteome</keyword>
<name>A0A7Y6UPN9_9HYPH</name>
<dbReference type="Pfam" id="PF16793">
    <property type="entry name" value="RepB_primase"/>
    <property type="match status" value="1"/>
</dbReference>
<dbReference type="RefSeq" id="WP_176354713.1">
    <property type="nucleotide sequence ID" value="NZ_JABWDU010000005.1"/>
</dbReference>
<evidence type="ECO:0000259" key="1">
    <source>
        <dbReference type="Pfam" id="PF16793"/>
    </source>
</evidence>
<gene>
    <name evidence="2" type="ORF">HT585_20595</name>
</gene>
<protein>
    <submittedName>
        <fullName evidence="2">DUF3987 domain-containing protein</fullName>
    </submittedName>
</protein>
<evidence type="ECO:0000313" key="2">
    <source>
        <dbReference type="EMBL" id="NVD41279.1"/>
    </source>
</evidence>